<dbReference type="PANTHER" id="PTHR10334">
    <property type="entry name" value="CYSTEINE-RICH SECRETORY PROTEIN-RELATED"/>
    <property type="match status" value="1"/>
</dbReference>
<sequence length="202" mass="23198">MDKLVYVLLMSLYVAAELPSQKERDSILKYHITLRKEVYPFARDMRTMNYSRKLERLADHWASRCKNEEPDPASDGEISFTSQNRAMVGGFKPSLSYAASIWHSQSYAYNHTFNFCWGYCQSYKQMVWATTTKLGCAINRCDNITTNLQKPIYFIVCVYAPPGGFFSTRPYTAGPSCSKCPRGYGCSDRLCVKRYTTGRKNK</sequence>
<organism evidence="3">
    <name type="scientific">Mesocestoides corti</name>
    <name type="common">Flatworm</name>
    <dbReference type="NCBI Taxonomy" id="53468"/>
    <lineage>
        <taxon>Eukaryota</taxon>
        <taxon>Metazoa</taxon>
        <taxon>Spiralia</taxon>
        <taxon>Lophotrochozoa</taxon>
        <taxon>Platyhelminthes</taxon>
        <taxon>Cestoda</taxon>
        <taxon>Eucestoda</taxon>
        <taxon>Cyclophyllidea</taxon>
        <taxon>Mesocestoididae</taxon>
        <taxon>Mesocestoides</taxon>
    </lineage>
</organism>
<dbReference type="WBParaSite" id="MCU_002072-RA">
    <property type="protein sequence ID" value="MCU_002072-RA"/>
    <property type="gene ID" value="MCU_002072"/>
</dbReference>
<dbReference type="AlphaFoldDB" id="A0A5K3ER04"/>
<feature type="domain" description="SCP" evidence="2">
    <location>
        <begin position="22"/>
        <end position="167"/>
    </location>
</feature>
<evidence type="ECO:0000256" key="1">
    <source>
        <dbReference type="SAM" id="SignalP"/>
    </source>
</evidence>
<reference evidence="3" key="1">
    <citation type="submission" date="2019-11" db="UniProtKB">
        <authorList>
            <consortium name="WormBaseParasite"/>
        </authorList>
    </citation>
    <scope>IDENTIFICATION</scope>
</reference>
<dbReference type="InterPro" id="IPR035940">
    <property type="entry name" value="CAP_sf"/>
</dbReference>
<evidence type="ECO:0000259" key="2">
    <source>
        <dbReference type="SMART" id="SM00198"/>
    </source>
</evidence>
<dbReference type="CDD" id="cd05380">
    <property type="entry name" value="CAP_euk"/>
    <property type="match status" value="1"/>
</dbReference>
<dbReference type="Pfam" id="PF00188">
    <property type="entry name" value="CAP"/>
    <property type="match status" value="1"/>
</dbReference>
<dbReference type="SUPFAM" id="SSF55797">
    <property type="entry name" value="PR-1-like"/>
    <property type="match status" value="1"/>
</dbReference>
<protein>
    <submittedName>
        <fullName evidence="3">SCP domain-containing protein</fullName>
    </submittedName>
</protein>
<proteinExistence type="predicted"/>
<accession>A0A5K3ER04</accession>
<keyword evidence="1" id="KW-0732">Signal</keyword>
<dbReference type="InterPro" id="IPR001283">
    <property type="entry name" value="CRISP-related"/>
</dbReference>
<evidence type="ECO:0000313" key="3">
    <source>
        <dbReference type="WBParaSite" id="MCU_002072-RA"/>
    </source>
</evidence>
<feature type="signal peptide" evidence="1">
    <location>
        <begin position="1"/>
        <end position="16"/>
    </location>
</feature>
<dbReference type="Gene3D" id="3.40.33.10">
    <property type="entry name" value="CAP"/>
    <property type="match status" value="1"/>
</dbReference>
<dbReference type="PRINTS" id="PR00837">
    <property type="entry name" value="V5TPXLIKE"/>
</dbReference>
<dbReference type="SMART" id="SM00198">
    <property type="entry name" value="SCP"/>
    <property type="match status" value="1"/>
</dbReference>
<dbReference type="InterPro" id="IPR014044">
    <property type="entry name" value="CAP_dom"/>
</dbReference>
<feature type="chain" id="PRO_5024447838" evidence="1">
    <location>
        <begin position="17"/>
        <end position="202"/>
    </location>
</feature>
<name>A0A5K3ER04_MESCO</name>